<dbReference type="NCBIfam" id="TIGR02242">
    <property type="entry name" value="tail_TIGR02242"/>
    <property type="match status" value="1"/>
</dbReference>
<evidence type="ECO:0008006" key="4">
    <source>
        <dbReference type="Google" id="ProtNLM"/>
    </source>
</evidence>
<comment type="caution">
    <text evidence="2">The sequence shown here is derived from an EMBL/GenBank/DDBJ whole genome shotgun (WGS) entry which is preliminary data.</text>
</comment>
<evidence type="ECO:0000313" key="3">
    <source>
        <dbReference type="Proteomes" id="UP001526426"/>
    </source>
</evidence>
<dbReference type="EMBL" id="JAIHOM010000093">
    <property type="protein sequence ID" value="MCW6037850.1"/>
    <property type="molecule type" value="Genomic_DNA"/>
</dbReference>
<accession>A0ABT3L8L8</accession>
<evidence type="ECO:0000313" key="2">
    <source>
        <dbReference type="EMBL" id="MCW6037850.1"/>
    </source>
</evidence>
<dbReference type="InterPro" id="IPR011748">
    <property type="entry name" value="Unchr_phage_tail-like"/>
</dbReference>
<evidence type="ECO:0000256" key="1">
    <source>
        <dbReference type="SAM" id="MobiDB-lite"/>
    </source>
</evidence>
<keyword evidence="3" id="KW-1185">Reference proteome</keyword>
<protein>
    <recommendedName>
        <fullName evidence="4">Phage tail protein</fullName>
    </recommendedName>
</protein>
<organism evidence="2 3">
    <name type="scientific">Spirulina subsalsa FACHB-351</name>
    <dbReference type="NCBI Taxonomy" id="234711"/>
    <lineage>
        <taxon>Bacteria</taxon>
        <taxon>Bacillati</taxon>
        <taxon>Cyanobacteriota</taxon>
        <taxon>Cyanophyceae</taxon>
        <taxon>Spirulinales</taxon>
        <taxon>Spirulinaceae</taxon>
        <taxon>Spirulina</taxon>
    </lineage>
</organism>
<dbReference type="InterPro" id="IPR006521">
    <property type="entry name" value="Tail_protein_I"/>
</dbReference>
<name>A0ABT3L8L8_9CYAN</name>
<gene>
    <name evidence="2" type="ORF">K4A83_16445</name>
</gene>
<dbReference type="Pfam" id="PF09684">
    <property type="entry name" value="Tail_P2_I"/>
    <property type="match status" value="1"/>
</dbReference>
<proteinExistence type="predicted"/>
<dbReference type="Proteomes" id="UP001526426">
    <property type="component" value="Unassembled WGS sequence"/>
</dbReference>
<feature type="compositionally biased region" description="Acidic residues" evidence="1">
    <location>
        <begin position="129"/>
        <end position="158"/>
    </location>
</feature>
<sequence>MTQSLDLQLIPMQLIPATPVEETRGEAELIMTASSVKNLVVHPGEPTEMVIQLENRGTRNFRWNAQIQSNFPPEWCEIINNNTLLRPGERVSAALLFQVPENFFEQDFLPRIPLRLDYDARINIYGSDLPEEEPESSEEVAGEIEAEPLTESEIEPEEPEAIAGEIEAEPTIEPEASETIEGEIVGGELEEIPPGMEAVDSPDTELFTLVQFANFQVFIRPQSLYRDFVPRIFGEIDFLGRFLKIFEQAFEPDVLTLNALWAYLDPLLAPESLLPFLAHWVGWPIQPNLSLDQQRPLIRNAIALYRWRGTRRGLRFALHLATGLPLVESASEDEQPIGIYESFSRGLVLGDTYLGQDATLGGGRPYHFTVRLRPPDGYELDQTLIQVVIDQEKPAFCTYDLVIES</sequence>
<reference evidence="2 3" key="1">
    <citation type="submission" date="2021-08" db="EMBL/GenBank/DDBJ databases">
        <title>Draft genome sequence of Spirulina subsalsa with high tolerance to salinity and hype-accumulation of phycocyanin.</title>
        <authorList>
            <person name="Pei H."/>
            <person name="Jiang L."/>
        </authorList>
    </citation>
    <scope>NUCLEOTIDE SEQUENCE [LARGE SCALE GENOMIC DNA]</scope>
    <source>
        <strain evidence="2 3">FACHB-351</strain>
    </source>
</reference>
<feature type="region of interest" description="Disordered" evidence="1">
    <location>
        <begin position="128"/>
        <end position="158"/>
    </location>
</feature>
<dbReference type="RefSeq" id="WP_265265724.1">
    <property type="nucleotide sequence ID" value="NZ_JAIHOM010000093.1"/>
</dbReference>